<evidence type="ECO:0000313" key="3">
    <source>
        <dbReference type="EMBL" id="PFK28316.1"/>
    </source>
</evidence>
<keyword evidence="2" id="KW-0472">Membrane</keyword>
<name>A0A2B0LIL5_BACCE</name>
<dbReference type="AlphaFoldDB" id="A0A2B0LIL5"/>
<proteinExistence type="predicted"/>
<accession>A0A2B0LIL5</accession>
<dbReference type="RefSeq" id="WP_098492869.1">
    <property type="nucleotide sequence ID" value="NZ_NUWN01000152.1"/>
</dbReference>
<sequence length="229" mass="26193">MTNTNEIKKAENAMKKVFKKVSYLVVGIGFAGSLVGCGTSSEKTSTPKKDTVKQEEPKQESQKQDEVKVENKEVDKQKEEVPPVEEPVAEVKEEPKREVKTQEEQAESNDRFKWGKLVHTHCDRIANAISIMEKHTEDTKSQDSNYEAWLNQHYQYLNKIQSEVNSGKNIGVEVPEEYKELDKYYHEALNKISKGVEIAKQAPTSQRTEDFVESARLIHEGLEFVTSKF</sequence>
<feature type="transmembrane region" description="Helical" evidence="2">
    <location>
        <begin position="21"/>
        <end position="41"/>
    </location>
</feature>
<dbReference type="Proteomes" id="UP000242656">
    <property type="component" value="Unassembled WGS sequence"/>
</dbReference>
<evidence type="ECO:0000313" key="4">
    <source>
        <dbReference type="Proteomes" id="UP000242656"/>
    </source>
</evidence>
<feature type="compositionally biased region" description="Basic and acidic residues" evidence="1">
    <location>
        <begin position="89"/>
        <end position="108"/>
    </location>
</feature>
<feature type="compositionally biased region" description="Basic and acidic residues" evidence="1">
    <location>
        <begin position="45"/>
        <end position="81"/>
    </location>
</feature>
<evidence type="ECO:0000256" key="1">
    <source>
        <dbReference type="SAM" id="MobiDB-lite"/>
    </source>
</evidence>
<organism evidence="3 4">
    <name type="scientific">Bacillus cereus</name>
    <dbReference type="NCBI Taxonomy" id="1396"/>
    <lineage>
        <taxon>Bacteria</taxon>
        <taxon>Bacillati</taxon>
        <taxon>Bacillota</taxon>
        <taxon>Bacilli</taxon>
        <taxon>Bacillales</taxon>
        <taxon>Bacillaceae</taxon>
        <taxon>Bacillus</taxon>
        <taxon>Bacillus cereus group</taxon>
    </lineage>
</organism>
<reference evidence="3 4" key="1">
    <citation type="submission" date="2017-09" db="EMBL/GenBank/DDBJ databases">
        <title>Large-scale bioinformatics analysis of Bacillus genomes uncovers conserved roles of natural products in bacterial physiology.</title>
        <authorList>
            <consortium name="Agbiome Team Llc"/>
            <person name="Bleich R.M."/>
            <person name="Grubbs K.J."/>
            <person name="Santa Maria K.C."/>
            <person name="Allen S.E."/>
            <person name="Farag S."/>
            <person name="Shank E.A."/>
            <person name="Bowers A."/>
        </authorList>
    </citation>
    <scope>NUCLEOTIDE SEQUENCE [LARGE SCALE GENOMIC DNA]</scope>
    <source>
        <strain evidence="3 4">AFS083043</strain>
    </source>
</reference>
<keyword evidence="2" id="KW-1133">Transmembrane helix</keyword>
<feature type="region of interest" description="Disordered" evidence="1">
    <location>
        <begin position="36"/>
        <end position="108"/>
    </location>
</feature>
<protein>
    <submittedName>
        <fullName evidence="3">Uncharacterized protein</fullName>
    </submittedName>
</protein>
<dbReference type="EMBL" id="NUWN01000152">
    <property type="protein sequence ID" value="PFK28316.1"/>
    <property type="molecule type" value="Genomic_DNA"/>
</dbReference>
<comment type="caution">
    <text evidence="3">The sequence shown here is derived from an EMBL/GenBank/DDBJ whole genome shotgun (WGS) entry which is preliminary data.</text>
</comment>
<gene>
    <name evidence="3" type="ORF">COI93_24120</name>
</gene>
<evidence type="ECO:0000256" key="2">
    <source>
        <dbReference type="SAM" id="Phobius"/>
    </source>
</evidence>
<keyword evidence="2" id="KW-0812">Transmembrane</keyword>